<dbReference type="InterPro" id="IPR001509">
    <property type="entry name" value="Epimerase_deHydtase"/>
</dbReference>
<keyword evidence="2 5" id="KW-0521">NADP</keyword>
<feature type="active site" description="Proton donor/acceptor" evidence="5">
    <location>
        <position position="129"/>
    </location>
</feature>
<dbReference type="Gene3D" id="3.90.25.10">
    <property type="entry name" value="UDP-galactose 4-epimerase, domain 1"/>
    <property type="match status" value="1"/>
</dbReference>
<feature type="binding site" evidence="5">
    <location>
        <position position="203"/>
    </location>
    <ligand>
        <name>substrate</name>
    </ligand>
</feature>
<dbReference type="GO" id="GO:0042351">
    <property type="term" value="P:'de novo' GDP-L-fucose biosynthetic process"/>
    <property type="evidence" value="ECO:0007669"/>
    <property type="project" value="UniProtKB-UniRule"/>
</dbReference>
<organism evidence="7 8">
    <name type="scientific">Candidatus Magnetobacterium bavaricum</name>
    <dbReference type="NCBI Taxonomy" id="29290"/>
    <lineage>
        <taxon>Bacteria</taxon>
        <taxon>Pseudomonadati</taxon>
        <taxon>Nitrospirota</taxon>
        <taxon>Thermodesulfovibrionia</taxon>
        <taxon>Thermodesulfovibrionales</taxon>
        <taxon>Candidatus Magnetobacteriaceae</taxon>
        <taxon>Candidatus Magnetobacterium</taxon>
    </lineage>
</organism>
<keyword evidence="8" id="KW-1185">Reference proteome</keyword>
<keyword evidence="5" id="KW-0511">Multifunctional enzyme</keyword>
<evidence type="ECO:0000313" key="8">
    <source>
        <dbReference type="Proteomes" id="UP000033423"/>
    </source>
</evidence>
<evidence type="ECO:0000313" key="7">
    <source>
        <dbReference type="EMBL" id="KJU83705.1"/>
    </source>
</evidence>
<evidence type="ECO:0000259" key="6">
    <source>
        <dbReference type="Pfam" id="PF01370"/>
    </source>
</evidence>
<dbReference type="HAMAP" id="MF_00956">
    <property type="entry name" value="GDP_fucose_synth"/>
    <property type="match status" value="1"/>
</dbReference>
<feature type="site" description="Important for catalytic activity" evidence="5">
    <location>
        <position position="100"/>
    </location>
</feature>
<feature type="binding site" evidence="5">
    <location>
        <position position="173"/>
    </location>
    <ligand>
        <name>NADP(+)</name>
        <dbReference type="ChEBI" id="CHEBI:58349"/>
    </ligand>
</feature>
<feature type="binding site" evidence="5">
    <location>
        <begin position="3"/>
        <end position="9"/>
    </location>
    <ligand>
        <name>NADP(+)</name>
        <dbReference type="ChEBI" id="CHEBI:58349"/>
    </ligand>
</feature>
<proteinExistence type="inferred from homology"/>
<comment type="pathway">
    <text evidence="5">Nucleotide-sugar biosynthesis; GDP-L-fucose biosynthesis via de novo pathway; GDP-L-fucose from GDP-alpha-D-mannose: step 2/2.</text>
</comment>
<dbReference type="InterPro" id="IPR036291">
    <property type="entry name" value="NAD(P)-bd_dom_sf"/>
</dbReference>
<dbReference type="GO" id="GO:0050577">
    <property type="term" value="F:GDP-L-fucose synthase activity"/>
    <property type="evidence" value="ECO:0007669"/>
    <property type="project" value="UniProtKB-UniRule"/>
</dbReference>
<protein>
    <recommendedName>
        <fullName evidence="5">GDP-L-fucose synthase</fullName>
        <ecNumber evidence="5">1.1.1.271</ecNumber>
    </recommendedName>
    <alternativeName>
        <fullName evidence="5">GDP-4-keto-6-deoxy-D-mannose-3,5-epimerase-4-reductase</fullName>
    </alternativeName>
</protein>
<dbReference type="Pfam" id="PF01370">
    <property type="entry name" value="Epimerase"/>
    <property type="match status" value="1"/>
</dbReference>
<dbReference type="PANTHER" id="PTHR43238:SF1">
    <property type="entry name" value="GDP-L-FUCOSE SYNTHASE"/>
    <property type="match status" value="1"/>
</dbReference>
<dbReference type="PATRIC" id="fig|29290.4.peg.5423"/>
<comment type="caution">
    <text evidence="5">Lacks conserved residue(s) required for the propagation of feature annotation.</text>
</comment>
<dbReference type="EC" id="1.1.1.271" evidence="5"/>
<feature type="domain" description="NAD-dependent epimerase/dehydratase" evidence="6">
    <location>
        <begin position="2"/>
        <end position="233"/>
    </location>
</feature>
<dbReference type="AlphaFoldDB" id="A0A0F3GP41"/>
<dbReference type="Gene3D" id="3.40.50.720">
    <property type="entry name" value="NAD(P)-binding Rossmann-like Domain"/>
    <property type="match status" value="1"/>
</dbReference>
<dbReference type="PANTHER" id="PTHR43238">
    <property type="entry name" value="GDP-L-FUCOSE SYNTHASE"/>
    <property type="match status" value="1"/>
</dbReference>
<reference evidence="7 8" key="1">
    <citation type="submission" date="2015-02" db="EMBL/GenBank/DDBJ databases">
        <title>Single-cell genomics of uncultivated deep-branching MTB reveals a conserved set of magnetosome genes.</title>
        <authorList>
            <person name="Kolinko S."/>
            <person name="Richter M."/>
            <person name="Glockner F.O."/>
            <person name="Brachmann A."/>
            <person name="Schuler D."/>
        </authorList>
    </citation>
    <scope>NUCLEOTIDE SEQUENCE [LARGE SCALE GENOMIC DNA]</scope>
    <source>
        <strain evidence="7">TM-1</strain>
    </source>
</reference>
<dbReference type="InterPro" id="IPR028614">
    <property type="entry name" value="GDP_fucose/colitose_synth"/>
</dbReference>
<keyword evidence="4 5" id="KW-0413">Isomerase</keyword>
<feature type="binding site" evidence="5">
    <location>
        <position position="133"/>
    </location>
    <ligand>
        <name>NADP(+)</name>
        <dbReference type="ChEBI" id="CHEBI:58349"/>
    </ligand>
</feature>
<comment type="function">
    <text evidence="5">Catalyzes the two-step NADP-dependent conversion of GDP-4-dehydro-6-deoxy-D-mannose to GDP-fucose, involving an epimerase and a reductase reaction.</text>
</comment>
<keyword evidence="3 5" id="KW-0560">Oxidoreductase</keyword>
<comment type="similarity">
    <text evidence="1 5">Belongs to the NAD(P)-dependent epimerase/dehydratase family. Fucose synthase subfamily.</text>
</comment>
<comment type="caution">
    <text evidence="7">The sequence shown here is derived from an EMBL/GenBank/DDBJ whole genome shotgun (WGS) entry which is preliminary data.</text>
</comment>
<evidence type="ECO:0000256" key="1">
    <source>
        <dbReference type="ARBA" id="ARBA00005959"/>
    </source>
</evidence>
<dbReference type="SUPFAM" id="SSF51735">
    <property type="entry name" value="NAD(P)-binding Rossmann-fold domains"/>
    <property type="match status" value="1"/>
</dbReference>
<dbReference type="Proteomes" id="UP000033423">
    <property type="component" value="Unassembled WGS sequence"/>
</dbReference>
<dbReference type="CDD" id="cd05239">
    <property type="entry name" value="GDP_FS_SDR_e"/>
    <property type="match status" value="1"/>
</dbReference>
<evidence type="ECO:0000256" key="3">
    <source>
        <dbReference type="ARBA" id="ARBA00023002"/>
    </source>
</evidence>
<gene>
    <name evidence="5" type="primary">fcl</name>
    <name evidence="7" type="ORF">MBAV_004102</name>
</gene>
<dbReference type="GO" id="GO:0016853">
    <property type="term" value="F:isomerase activity"/>
    <property type="evidence" value="ECO:0007669"/>
    <property type="project" value="UniProtKB-KW"/>
</dbReference>
<evidence type="ECO:0000256" key="4">
    <source>
        <dbReference type="ARBA" id="ARBA00023235"/>
    </source>
</evidence>
<dbReference type="EMBL" id="LACI01001765">
    <property type="protein sequence ID" value="KJU83705.1"/>
    <property type="molecule type" value="Genomic_DNA"/>
</dbReference>
<feature type="site" description="Important for catalytic activity" evidence="5">
    <location>
        <position position="102"/>
    </location>
</feature>
<sequence length="306" mass="34174">MAGHRGLLGRALVKRLAQHGFTNVITRTRSELNLSEKTEVEAFFSAHRPEYVFLAAGKTGGIMANKTWPADFLHANISIQDNVFEAAQRYEAKHVIFYGSSCIYPRHSAQPIREGYLFTGEIEQTSEAYAAAKIAGVIACKAYNAQYNTRRFIALLPNSMFGPYDNFDLTSSHVLSALIRKLHDAARRGDRQIELWGSGTPRREFVYSEDVAEVSIFAMHNAERLDNVHYNVGTGKDYSIRELAALIASVVGYNGEIVWDTSKPDGTMQKLLDSSAMLSLGWQPSFSLQEGLRLTYEWFRDNCGGG</sequence>
<feature type="binding site" evidence="5">
    <location>
        <position position="265"/>
    </location>
    <ligand>
        <name>substrate</name>
    </ligand>
</feature>
<evidence type="ECO:0000256" key="2">
    <source>
        <dbReference type="ARBA" id="ARBA00022857"/>
    </source>
</evidence>
<comment type="catalytic activity">
    <reaction evidence="5">
        <text>GDP-beta-L-fucose + NADP(+) = GDP-4-dehydro-alpha-D-rhamnose + NADPH + H(+)</text>
        <dbReference type="Rhea" id="RHEA:18885"/>
        <dbReference type="ChEBI" id="CHEBI:15378"/>
        <dbReference type="ChEBI" id="CHEBI:57273"/>
        <dbReference type="ChEBI" id="CHEBI:57783"/>
        <dbReference type="ChEBI" id="CHEBI:57964"/>
        <dbReference type="ChEBI" id="CHEBI:58349"/>
        <dbReference type="EC" id="1.1.1.271"/>
    </reaction>
</comment>
<name>A0A0F3GP41_9BACT</name>
<feature type="binding site" evidence="5">
    <location>
        <position position="181"/>
    </location>
    <ligand>
        <name>substrate</name>
    </ligand>
</feature>
<feature type="binding site" evidence="5">
    <location>
        <position position="196"/>
    </location>
    <ligand>
        <name>substrate</name>
    </ligand>
</feature>
<dbReference type="GO" id="GO:0070401">
    <property type="term" value="F:NADP+ binding"/>
    <property type="evidence" value="ECO:0007669"/>
    <property type="project" value="UniProtKB-UniRule"/>
</dbReference>
<accession>A0A0F3GP41</accession>
<dbReference type="UniPathway" id="UPA00128">
    <property type="reaction ID" value="UER00191"/>
</dbReference>
<evidence type="ECO:0000256" key="5">
    <source>
        <dbReference type="HAMAP-Rule" id="MF_00956"/>
    </source>
</evidence>